<dbReference type="InterPro" id="IPR012341">
    <property type="entry name" value="6hp_glycosidase-like_sf"/>
</dbReference>
<dbReference type="EMBL" id="FOVG01000001">
    <property type="protein sequence ID" value="SFN33190.1"/>
    <property type="molecule type" value="Genomic_DNA"/>
</dbReference>
<dbReference type="PANTHER" id="PTHR31616:SF0">
    <property type="entry name" value="GLUCAN 1,4-ALPHA-GLUCOSIDASE"/>
    <property type="match status" value="1"/>
</dbReference>
<keyword evidence="5" id="KW-1185">Reference proteome</keyword>
<dbReference type="GO" id="GO:0004553">
    <property type="term" value="F:hydrolase activity, hydrolyzing O-glycosyl compounds"/>
    <property type="evidence" value="ECO:0007669"/>
    <property type="project" value="UniProtKB-ARBA"/>
</dbReference>
<dbReference type="InterPro" id="IPR008928">
    <property type="entry name" value="6-hairpin_glycosidase_sf"/>
</dbReference>
<dbReference type="AlphaFoldDB" id="A0A1I4Y6R0"/>
<dbReference type="Pfam" id="PF00723">
    <property type="entry name" value="Glyco_hydro_15"/>
    <property type="match status" value="1"/>
</dbReference>
<reference evidence="5" key="1">
    <citation type="submission" date="2016-10" db="EMBL/GenBank/DDBJ databases">
        <authorList>
            <person name="Varghese N."/>
            <person name="Submissions S."/>
        </authorList>
    </citation>
    <scope>NUCLEOTIDE SEQUENCE [LARGE SCALE GENOMIC DNA]</scope>
    <source>
        <strain evidence="5">OV426</strain>
    </source>
</reference>
<dbReference type="InterPro" id="IPR011613">
    <property type="entry name" value="GH15-like"/>
</dbReference>
<dbReference type="InterPro" id="IPR045582">
    <property type="entry name" value="Trehalase-like_N"/>
</dbReference>
<gene>
    <name evidence="4" type="ORF">SAMN05428971_1056</name>
</gene>
<protein>
    <submittedName>
        <fullName evidence="4">Glucoamylase (Glucan-1,4-alpha-glucosidase), GH15 family</fullName>
    </submittedName>
</protein>
<feature type="domain" description="Trehalase-like N-terminal" evidence="3">
    <location>
        <begin position="23"/>
        <end position="100"/>
    </location>
</feature>
<proteinExistence type="predicted"/>
<name>A0A1I4Y6R0_9GAMM</name>
<dbReference type="Pfam" id="PF19291">
    <property type="entry name" value="TREH_N"/>
    <property type="match status" value="1"/>
</dbReference>
<dbReference type="Proteomes" id="UP000198968">
    <property type="component" value="Unassembled WGS sequence"/>
</dbReference>
<evidence type="ECO:0000313" key="4">
    <source>
        <dbReference type="EMBL" id="SFN33190.1"/>
    </source>
</evidence>
<dbReference type="SUPFAM" id="SSF48208">
    <property type="entry name" value="Six-hairpin glycosidases"/>
    <property type="match status" value="1"/>
</dbReference>
<dbReference type="GO" id="GO:0005975">
    <property type="term" value="P:carbohydrate metabolic process"/>
    <property type="evidence" value="ECO:0007669"/>
    <property type="project" value="InterPro"/>
</dbReference>
<evidence type="ECO:0000259" key="2">
    <source>
        <dbReference type="Pfam" id="PF00723"/>
    </source>
</evidence>
<dbReference type="Gene3D" id="1.50.10.10">
    <property type="match status" value="1"/>
</dbReference>
<feature type="domain" description="GH15-like" evidence="2">
    <location>
        <begin position="238"/>
        <end position="539"/>
    </location>
</feature>
<dbReference type="PANTHER" id="PTHR31616">
    <property type="entry name" value="TREHALASE"/>
    <property type="match status" value="1"/>
</dbReference>
<sequence>MKNPIFHSPVRKDGFAGLGDYAAIGEGRSVALIAPDGSIDWWCAPNLDAKPLFDRLLDAGLGGYFQIAPCAPYQVSRRYRDNSNVLETRFETESGTVLLTESINSTLAGRLPWCELARRIEGVSGEMELAITLRFGTAAETRSPWVADNEKGKVFHIAEIMAMFRTSDDIQITRLDDEQVCATLRTTAGSRSLCALLVTEKEPLAVPPLEAIDQRIETSHTGWTSWVESLSYQGSYPALVKRSALSLKFLWYSPTGALAAAATTSLPEGIGGEKNYDYRYAWVRDACLIIKAFVYIGALEDCKAAFSWLSQTIMRHGVRLRACYALNGDEVPAERYPPLSGYQNSQPVRVGNNARDQLQLSMYGDMLVTAQRFIEAGHVLDITTARMLAELANCCADHWRQKDCGIWELPELQHYTHSKMACWMALDRAVALAESEHIEPTWLGRWQRERDRIRDWVESHCWSEQKQAYLFYAGSDDRLDASLALVHSYGNAVNPQRMLSTYRTIQQELGDGSAMLYRYSGVRQEESPFLACAFWLVEAWAEIGEVNRAEQAMQEILGTLDGHGNVDIFNEMYDVRSQSWRGNMPQGLSHLALICAAQALSESQTSAEALKKGATQRATEAGSAGRRKTAPPRPY</sequence>
<evidence type="ECO:0000259" key="3">
    <source>
        <dbReference type="Pfam" id="PF19291"/>
    </source>
</evidence>
<evidence type="ECO:0000256" key="1">
    <source>
        <dbReference type="SAM" id="MobiDB-lite"/>
    </source>
</evidence>
<feature type="region of interest" description="Disordered" evidence="1">
    <location>
        <begin position="606"/>
        <end position="635"/>
    </location>
</feature>
<accession>A0A1I4Y6R0</accession>
<organism evidence="4 5">
    <name type="scientific">Candidatus Pantoea varia</name>
    <dbReference type="NCBI Taxonomy" id="1881036"/>
    <lineage>
        <taxon>Bacteria</taxon>
        <taxon>Pseudomonadati</taxon>
        <taxon>Pseudomonadota</taxon>
        <taxon>Gammaproteobacteria</taxon>
        <taxon>Enterobacterales</taxon>
        <taxon>Erwiniaceae</taxon>
        <taxon>Pantoea</taxon>
    </lineage>
</organism>
<dbReference type="RefSeq" id="WP_254772431.1">
    <property type="nucleotide sequence ID" value="NZ_FOVG01000001.1"/>
</dbReference>
<feature type="compositionally biased region" description="Basic residues" evidence="1">
    <location>
        <begin position="625"/>
        <end position="635"/>
    </location>
</feature>
<evidence type="ECO:0000313" key="5">
    <source>
        <dbReference type="Proteomes" id="UP000198968"/>
    </source>
</evidence>